<dbReference type="InterPro" id="IPR059164">
    <property type="entry name" value="HAT_PRP39_C"/>
</dbReference>
<comment type="subcellular location">
    <subcellularLocation>
        <location evidence="1">Nucleus</location>
    </subcellularLocation>
</comment>
<name>A0AAV9CP62_ACOCL</name>
<dbReference type="PANTHER" id="PTHR17204">
    <property type="entry name" value="PRE-MRNA PROCESSING PROTEIN PRP39-RELATED"/>
    <property type="match status" value="1"/>
</dbReference>
<sequence>MEVSEAMITQATNTSGYPSMGYTSAEINTADPSTHAVNAAGDSVSYAPSSEAAYHLPDGPSYGTDATSVAPVGEATTASGNFVGLEAAAGHSEQAVSTNGGSSEMNIALTGTMENGNASSEAGGAVVQPQFEDPGAISTEEDRLWGIVRDNCLDFNAWTALIQETEKVAENNILKIRKVYDAFLAEFPLCFGYWKKYADHEARLDTVEKVIEVYEHAVLAVTYSVDIWLHYCAFAISTYEDPDTIRRLFERGLAYVGTDYLSYPLWDAYISYEYSQQQWSHLALIYTRILENPIQQLDRYFNSFKELVASRPLSEIQAAEEAESSDPGVAGEVLPDGVEQSSKPVSAGLTEEEKLEKYVAIREEMYKKAKEYDSKIIGFETAIRRPYFHVRPLDDPELDNWHNYLDFIERGDDFNKVVKLYERCLIACANYPEYWIRYVLCMEASGSMELASNALARATQVFVKKQSEIHLFAASFKEHSGDTPGARVHYQLLQSEISPGLLEAIVKHANMEHRLGTEAADSVYEEAIAAELSKDQSQILPMLYVQYVRFLFLVAGKAEKAREILAKALEYAPLSKPLLEAVIFWESIQKVPKRIDYLDSLVEKFITYTSENPNMTNTADKEELSSLFLEFLDHFGDAKSIKKAYNRHATLFLRQKSVLVSKKRRADEFLASDNSKLAKTYSGATPTSQSFTGAYPVAPSQWTAGYGQKPPTWPQAPQPQGQQWNPAYAPQAAYNAYGSYGSYVPPQIPASAAAAQSTAYGAYPSTYPAQAYPQQAYAQPATAAVATAVAFAQPQAPAPVPQAYYGGTY</sequence>
<reference evidence="8" key="2">
    <citation type="submission" date="2023-06" db="EMBL/GenBank/DDBJ databases">
        <authorList>
            <person name="Ma L."/>
            <person name="Liu K.-W."/>
            <person name="Li Z."/>
            <person name="Hsiao Y.-Y."/>
            <person name="Qi Y."/>
            <person name="Fu T."/>
            <person name="Tang G."/>
            <person name="Zhang D."/>
            <person name="Sun W.-H."/>
            <person name="Liu D.-K."/>
            <person name="Li Y."/>
            <person name="Chen G.-Z."/>
            <person name="Liu X.-D."/>
            <person name="Liao X.-Y."/>
            <person name="Jiang Y.-T."/>
            <person name="Yu X."/>
            <person name="Hao Y."/>
            <person name="Huang J."/>
            <person name="Zhao X.-W."/>
            <person name="Ke S."/>
            <person name="Chen Y.-Y."/>
            <person name="Wu W.-L."/>
            <person name="Hsu J.-L."/>
            <person name="Lin Y.-F."/>
            <person name="Huang M.-D."/>
            <person name="Li C.-Y."/>
            <person name="Huang L."/>
            <person name="Wang Z.-W."/>
            <person name="Zhao X."/>
            <person name="Zhong W.-Y."/>
            <person name="Peng D.-H."/>
            <person name="Ahmad S."/>
            <person name="Lan S."/>
            <person name="Zhang J.-S."/>
            <person name="Tsai W.-C."/>
            <person name="Van De Peer Y."/>
            <person name="Liu Z.-J."/>
        </authorList>
    </citation>
    <scope>NUCLEOTIDE SEQUENCE</scope>
    <source>
        <strain evidence="8">CP</strain>
        <tissue evidence="8">Leaves</tissue>
    </source>
</reference>
<dbReference type="FunFam" id="1.25.40.10:FF:000064">
    <property type="entry name" value="Putative pre-mrna-processing factor 39"/>
    <property type="match status" value="1"/>
</dbReference>
<dbReference type="InterPro" id="IPR011990">
    <property type="entry name" value="TPR-like_helical_dom_sf"/>
</dbReference>
<dbReference type="GO" id="GO:0005685">
    <property type="term" value="C:U1 snRNP"/>
    <property type="evidence" value="ECO:0007669"/>
    <property type="project" value="TreeGrafter"/>
</dbReference>
<keyword evidence="5" id="KW-0539">Nucleus</keyword>
<evidence type="ECO:0008006" key="10">
    <source>
        <dbReference type="Google" id="ProtNLM"/>
    </source>
</evidence>
<dbReference type="Proteomes" id="UP001180020">
    <property type="component" value="Unassembled WGS sequence"/>
</dbReference>
<evidence type="ECO:0000256" key="6">
    <source>
        <dbReference type="ARBA" id="ARBA00038019"/>
    </source>
</evidence>
<dbReference type="Pfam" id="PF23241">
    <property type="entry name" value="HAT_PRP39_C"/>
    <property type="match status" value="1"/>
</dbReference>
<feature type="region of interest" description="Disordered" evidence="7">
    <location>
        <begin position="320"/>
        <end position="346"/>
    </location>
</feature>
<evidence type="ECO:0000256" key="2">
    <source>
        <dbReference type="ARBA" id="ARBA00022664"/>
    </source>
</evidence>
<evidence type="ECO:0000256" key="5">
    <source>
        <dbReference type="ARBA" id="ARBA00023242"/>
    </source>
</evidence>
<evidence type="ECO:0000313" key="8">
    <source>
        <dbReference type="EMBL" id="KAK1290592.1"/>
    </source>
</evidence>
<evidence type="ECO:0000256" key="4">
    <source>
        <dbReference type="ARBA" id="ARBA00023187"/>
    </source>
</evidence>
<keyword evidence="4" id="KW-0508">mRNA splicing</keyword>
<protein>
    <recommendedName>
        <fullName evidence="10">Pre-mRNA-processing factor 39-like</fullName>
    </recommendedName>
</protein>
<evidence type="ECO:0000256" key="3">
    <source>
        <dbReference type="ARBA" id="ARBA00022737"/>
    </source>
</evidence>
<gene>
    <name evidence="8" type="ORF">QJS10_CPB18g01897</name>
</gene>
<dbReference type="GO" id="GO:0071004">
    <property type="term" value="C:U2-type prespliceosome"/>
    <property type="evidence" value="ECO:0007669"/>
    <property type="project" value="TreeGrafter"/>
</dbReference>
<dbReference type="PANTHER" id="PTHR17204:SF5">
    <property type="entry name" value="PRE-MRNA-PROCESSING FACTOR 39"/>
    <property type="match status" value="1"/>
</dbReference>
<keyword evidence="3" id="KW-0677">Repeat</keyword>
<accession>A0AAV9CP62</accession>
<reference evidence="8" key="1">
    <citation type="journal article" date="2023" name="Nat. Commun.">
        <title>Diploid and tetraploid genomes of Acorus and the evolution of monocots.</title>
        <authorList>
            <person name="Ma L."/>
            <person name="Liu K.W."/>
            <person name="Li Z."/>
            <person name="Hsiao Y.Y."/>
            <person name="Qi Y."/>
            <person name="Fu T."/>
            <person name="Tang G.D."/>
            <person name="Zhang D."/>
            <person name="Sun W.H."/>
            <person name="Liu D.K."/>
            <person name="Li Y."/>
            <person name="Chen G.Z."/>
            <person name="Liu X.D."/>
            <person name="Liao X.Y."/>
            <person name="Jiang Y.T."/>
            <person name="Yu X."/>
            <person name="Hao Y."/>
            <person name="Huang J."/>
            <person name="Zhao X.W."/>
            <person name="Ke S."/>
            <person name="Chen Y.Y."/>
            <person name="Wu W.L."/>
            <person name="Hsu J.L."/>
            <person name="Lin Y.F."/>
            <person name="Huang M.D."/>
            <person name="Li C.Y."/>
            <person name="Huang L."/>
            <person name="Wang Z.W."/>
            <person name="Zhao X."/>
            <person name="Zhong W.Y."/>
            <person name="Peng D.H."/>
            <person name="Ahmad S."/>
            <person name="Lan S."/>
            <person name="Zhang J.S."/>
            <person name="Tsai W.C."/>
            <person name="Van de Peer Y."/>
            <person name="Liu Z.J."/>
        </authorList>
    </citation>
    <scope>NUCLEOTIDE SEQUENCE</scope>
    <source>
        <strain evidence="8">CP</strain>
    </source>
</reference>
<proteinExistence type="inferred from homology"/>
<dbReference type="SUPFAM" id="SSF48452">
    <property type="entry name" value="TPR-like"/>
    <property type="match status" value="1"/>
</dbReference>
<dbReference type="GO" id="GO:0000395">
    <property type="term" value="P:mRNA 5'-splice site recognition"/>
    <property type="evidence" value="ECO:0007669"/>
    <property type="project" value="TreeGrafter"/>
</dbReference>
<dbReference type="GO" id="GO:0000243">
    <property type="term" value="C:commitment complex"/>
    <property type="evidence" value="ECO:0007669"/>
    <property type="project" value="TreeGrafter"/>
</dbReference>
<evidence type="ECO:0000256" key="1">
    <source>
        <dbReference type="ARBA" id="ARBA00004123"/>
    </source>
</evidence>
<evidence type="ECO:0000256" key="7">
    <source>
        <dbReference type="SAM" id="MobiDB-lite"/>
    </source>
</evidence>
<keyword evidence="9" id="KW-1185">Reference proteome</keyword>
<dbReference type="Pfam" id="PF23240">
    <property type="entry name" value="HAT_PRP39_N"/>
    <property type="match status" value="1"/>
</dbReference>
<comment type="similarity">
    <text evidence="6">Belongs to the PRP39 family.</text>
</comment>
<evidence type="ECO:0000313" key="9">
    <source>
        <dbReference type="Proteomes" id="UP001180020"/>
    </source>
</evidence>
<organism evidence="8 9">
    <name type="scientific">Acorus calamus</name>
    <name type="common">Sweet flag</name>
    <dbReference type="NCBI Taxonomy" id="4465"/>
    <lineage>
        <taxon>Eukaryota</taxon>
        <taxon>Viridiplantae</taxon>
        <taxon>Streptophyta</taxon>
        <taxon>Embryophyta</taxon>
        <taxon>Tracheophyta</taxon>
        <taxon>Spermatophyta</taxon>
        <taxon>Magnoliopsida</taxon>
        <taxon>Liliopsida</taxon>
        <taxon>Acoraceae</taxon>
        <taxon>Acorus</taxon>
    </lineage>
</organism>
<dbReference type="FunFam" id="1.25.40.10:FF:000159">
    <property type="entry name" value="Tetratricopeptide repeat (TPR)-like superfamily protein"/>
    <property type="match status" value="1"/>
</dbReference>
<dbReference type="SMART" id="SM00386">
    <property type="entry name" value="HAT"/>
    <property type="match status" value="6"/>
</dbReference>
<comment type="caution">
    <text evidence="8">The sequence shown here is derived from an EMBL/GenBank/DDBJ whole genome shotgun (WGS) entry which is preliminary data.</text>
</comment>
<dbReference type="Gene3D" id="1.25.40.10">
    <property type="entry name" value="Tetratricopeptide repeat domain"/>
    <property type="match status" value="2"/>
</dbReference>
<keyword evidence="2" id="KW-0507">mRNA processing</keyword>
<dbReference type="InterPro" id="IPR003107">
    <property type="entry name" value="HAT"/>
</dbReference>
<dbReference type="AlphaFoldDB" id="A0AAV9CP62"/>
<dbReference type="EMBL" id="JAUJYO010000018">
    <property type="protein sequence ID" value="KAK1290592.1"/>
    <property type="molecule type" value="Genomic_DNA"/>
</dbReference>
<dbReference type="GO" id="GO:0030627">
    <property type="term" value="F:pre-mRNA 5'-splice site binding"/>
    <property type="evidence" value="ECO:0007669"/>
    <property type="project" value="TreeGrafter"/>
</dbReference>